<evidence type="ECO:0000313" key="1">
    <source>
        <dbReference type="EMBL" id="UUV20828.1"/>
    </source>
</evidence>
<evidence type="ECO:0008006" key="3">
    <source>
        <dbReference type="Google" id="ProtNLM"/>
    </source>
</evidence>
<reference evidence="1 2" key="1">
    <citation type="submission" date="2022-08" db="EMBL/GenBank/DDBJ databases">
        <title>Myroides zhujiangensis sp. nov., a novel bacterium isolated from sediment in the Pearl River Estuary.</title>
        <authorList>
            <person name="Cui L."/>
        </authorList>
    </citation>
    <scope>NUCLEOTIDE SEQUENCE [LARGE SCALE GENOMIC DNA]</scope>
    <source>
        <strain evidence="1 2">SCSIO 72103</strain>
    </source>
</reference>
<dbReference type="RefSeq" id="WP_257498741.1">
    <property type="nucleotide sequence ID" value="NZ_CP102382.1"/>
</dbReference>
<dbReference type="EMBL" id="CP102382">
    <property type="protein sequence ID" value="UUV20828.1"/>
    <property type="molecule type" value="Genomic_DNA"/>
</dbReference>
<proteinExistence type="predicted"/>
<accession>A0ABY5NQJ1</accession>
<sequence>MKTNYILFFTVLLLIGCNKQPNSETADQPVVTKNKKAKEHPEAAFVNQQISNLQYQIEAFKIGKEKVANPELKKYLSDHLQDLETLQSDYKSAAAAHQIDMQPISEELQKDVYKLAIADTKGYDKVFLLYYKDFLSKAMDQIAESKTTEPAFTTLKNKHGNILYEQKLYFDVLK</sequence>
<dbReference type="Proteomes" id="UP001317001">
    <property type="component" value="Chromosome"/>
</dbReference>
<protein>
    <recommendedName>
        <fullName evidence="3">Lipoprotein</fullName>
    </recommendedName>
</protein>
<organism evidence="1 2">
    <name type="scientific">Paenimyroides aestuarii</name>
    <dbReference type="NCBI Taxonomy" id="2968490"/>
    <lineage>
        <taxon>Bacteria</taxon>
        <taxon>Pseudomonadati</taxon>
        <taxon>Bacteroidota</taxon>
        <taxon>Flavobacteriia</taxon>
        <taxon>Flavobacteriales</taxon>
        <taxon>Flavobacteriaceae</taxon>
        <taxon>Paenimyroides</taxon>
    </lineage>
</organism>
<name>A0ABY5NQJ1_9FLAO</name>
<evidence type="ECO:0000313" key="2">
    <source>
        <dbReference type="Proteomes" id="UP001317001"/>
    </source>
</evidence>
<dbReference type="PROSITE" id="PS51257">
    <property type="entry name" value="PROKAR_LIPOPROTEIN"/>
    <property type="match status" value="1"/>
</dbReference>
<keyword evidence="2" id="KW-1185">Reference proteome</keyword>
<gene>
    <name evidence="1" type="ORF">NPX36_10935</name>
</gene>